<dbReference type="Gene3D" id="3.30.750.210">
    <property type="match status" value="1"/>
</dbReference>
<dbReference type="GO" id="GO:0005783">
    <property type="term" value="C:endoplasmic reticulum"/>
    <property type="evidence" value="ECO:0007669"/>
    <property type="project" value="TreeGrafter"/>
</dbReference>
<protein>
    <submittedName>
        <fullName evidence="2">Uncharacterized protein</fullName>
    </submittedName>
</protein>
<evidence type="ECO:0000256" key="1">
    <source>
        <dbReference type="ARBA" id="ARBA00022679"/>
    </source>
</evidence>
<dbReference type="GO" id="GO:0035598">
    <property type="term" value="F:tRNA (N(6)-L-threonylcarbamoyladenosine(37)-C(2))-methylthiotransferase activity"/>
    <property type="evidence" value="ECO:0007669"/>
    <property type="project" value="TreeGrafter"/>
</dbReference>
<reference evidence="2 3" key="1">
    <citation type="journal article" date="2020" name="IScience">
        <title>Genome Sequencing of the Endangered Kingdonia uniflora (Circaeasteraceae, Ranunculales) Reveals Potential Mechanisms of Evolutionary Specialization.</title>
        <authorList>
            <person name="Sun Y."/>
            <person name="Deng T."/>
            <person name="Zhang A."/>
            <person name="Moore M.J."/>
            <person name="Landis J.B."/>
            <person name="Lin N."/>
            <person name="Zhang H."/>
            <person name="Zhang X."/>
            <person name="Huang J."/>
            <person name="Zhang X."/>
            <person name="Sun H."/>
            <person name="Wang H."/>
        </authorList>
    </citation>
    <scope>NUCLEOTIDE SEQUENCE [LARGE SCALE GENOMIC DNA]</scope>
    <source>
        <strain evidence="2">TB1705</strain>
        <tissue evidence="2">Leaf</tissue>
    </source>
</reference>
<dbReference type="Proteomes" id="UP000541444">
    <property type="component" value="Unassembled WGS sequence"/>
</dbReference>
<dbReference type="OrthoDB" id="1730074at2759"/>
<proteinExistence type="predicted"/>
<dbReference type="PANTHER" id="PTHR11918">
    <property type="entry name" value="RADICAL SAM PROTEINS"/>
    <property type="match status" value="1"/>
</dbReference>
<dbReference type="EMBL" id="JACGCM010002279">
    <property type="protein sequence ID" value="KAF6142087.1"/>
    <property type="molecule type" value="Genomic_DNA"/>
</dbReference>
<gene>
    <name evidence="2" type="ORF">GIB67_037005</name>
</gene>
<dbReference type="AlphaFoldDB" id="A0A7J7LHH9"/>
<evidence type="ECO:0000313" key="2">
    <source>
        <dbReference type="EMBL" id="KAF6142087.1"/>
    </source>
</evidence>
<keyword evidence="3" id="KW-1185">Reference proteome</keyword>
<comment type="caution">
    <text evidence="2">The sequence shown here is derived from an EMBL/GenBank/DDBJ whole genome shotgun (WGS) entry which is preliminary data.</text>
</comment>
<dbReference type="PANTHER" id="PTHR11918:SF45">
    <property type="entry name" value="THREONYLCARBAMOYLADENOSINE TRNA METHYLTHIOTRANSFERASE"/>
    <property type="match status" value="1"/>
</dbReference>
<organism evidence="2 3">
    <name type="scientific">Kingdonia uniflora</name>
    <dbReference type="NCBI Taxonomy" id="39325"/>
    <lineage>
        <taxon>Eukaryota</taxon>
        <taxon>Viridiplantae</taxon>
        <taxon>Streptophyta</taxon>
        <taxon>Embryophyta</taxon>
        <taxon>Tracheophyta</taxon>
        <taxon>Spermatophyta</taxon>
        <taxon>Magnoliopsida</taxon>
        <taxon>Ranunculales</taxon>
        <taxon>Circaeasteraceae</taxon>
        <taxon>Kingdonia</taxon>
    </lineage>
</organism>
<name>A0A7J7LHH9_9MAGN</name>
<evidence type="ECO:0000313" key="3">
    <source>
        <dbReference type="Proteomes" id="UP000541444"/>
    </source>
</evidence>
<accession>A0A7J7LHH9</accession>
<sequence length="139" mass="15411">MTSTSTSMPPSGSISPFSKTQSTKMMKFCSSKYLFLAIQYCGTAATILAEMYWECGGEVYRGVLECLHLLQEKHARGHLGSYTIESLVEHVRNVVADGVKKIWISIKDTEAYGRDIGVNLPILLKAIVVELPSNRSTMF</sequence>
<keyword evidence="1" id="KW-0808">Transferase</keyword>